<name>A0A5P9CJL6_9VIBR</name>
<accession>A0A5P9CJL6</accession>
<dbReference type="AlphaFoldDB" id="A0A5P9CJL6"/>
<evidence type="ECO:0000313" key="2">
    <source>
        <dbReference type="Proteomes" id="UP000326936"/>
    </source>
</evidence>
<gene>
    <name evidence="1" type="ORF">FIV01_08345</name>
</gene>
<dbReference type="EMBL" id="CP045350">
    <property type="protein sequence ID" value="QFT26435.1"/>
    <property type="molecule type" value="Genomic_DNA"/>
</dbReference>
<organism evidence="1 2">
    <name type="scientific">Vibrio aquimaris</name>
    <dbReference type="NCBI Taxonomy" id="2587862"/>
    <lineage>
        <taxon>Bacteria</taxon>
        <taxon>Pseudomonadati</taxon>
        <taxon>Pseudomonadota</taxon>
        <taxon>Gammaproteobacteria</taxon>
        <taxon>Vibrionales</taxon>
        <taxon>Vibrionaceae</taxon>
        <taxon>Vibrio</taxon>
    </lineage>
</organism>
<proteinExistence type="predicted"/>
<keyword evidence="2" id="KW-1185">Reference proteome</keyword>
<sequence>MFGRRSGWHRQRIKSEINNAKLLSFALYTHYELSDCFACCGLVELAKVKFGLFGNDIAQGK</sequence>
<protein>
    <submittedName>
        <fullName evidence="1">Uncharacterized protein</fullName>
    </submittedName>
</protein>
<evidence type="ECO:0000313" key="1">
    <source>
        <dbReference type="EMBL" id="QFT26435.1"/>
    </source>
</evidence>
<dbReference type="KEGG" id="vaq:FIV01_08345"/>
<reference evidence="1 2" key="1">
    <citation type="submission" date="2019-10" db="EMBL/GenBank/DDBJ databases">
        <title>Complete genome sequence of Vibrio sp. strain THAF100, isolated from non-filtered water from the water column of tank 6 of a marine aquarium containing stony-coral fragments. Water maintained at 26 degree C.</title>
        <authorList>
            <person name="Ruckert C."/>
            <person name="Franco A."/>
            <person name="Kalinowski J."/>
            <person name="Glaeser S."/>
        </authorList>
    </citation>
    <scope>NUCLEOTIDE SEQUENCE [LARGE SCALE GENOMIC DNA]</scope>
    <source>
        <strain evidence="1 2">THAF100</strain>
    </source>
</reference>
<dbReference type="Proteomes" id="UP000326936">
    <property type="component" value="Chromosome"/>
</dbReference>